<dbReference type="InterPro" id="IPR039565">
    <property type="entry name" value="BamD-like"/>
</dbReference>
<dbReference type="AlphaFoldDB" id="A0A4Q0I0S6"/>
<evidence type="ECO:0000259" key="4">
    <source>
        <dbReference type="Pfam" id="PF13525"/>
    </source>
</evidence>
<evidence type="ECO:0000256" key="1">
    <source>
        <dbReference type="ARBA" id="ARBA00022729"/>
    </source>
</evidence>
<evidence type="ECO:0000313" key="5">
    <source>
        <dbReference type="EMBL" id="RXE57820.1"/>
    </source>
</evidence>
<feature type="domain" description="Outer membrane lipoprotein BamD-like" evidence="4">
    <location>
        <begin position="161"/>
        <end position="231"/>
    </location>
</feature>
<dbReference type="RefSeq" id="WP_128706434.1">
    <property type="nucleotide sequence ID" value="NZ_RLII01000034.1"/>
</dbReference>
<gene>
    <name evidence="5" type="primary">bamD</name>
    <name evidence="5" type="ORF">EFD62_15635</name>
</gene>
<keyword evidence="3" id="KW-0812">Transmembrane</keyword>
<keyword evidence="6" id="KW-1185">Reference proteome</keyword>
<keyword evidence="3" id="KW-1133">Transmembrane helix</keyword>
<feature type="coiled-coil region" evidence="2">
    <location>
        <begin position="32"/>
        <end position="108"/>
    </location>
</feature>
<keyword evidence="2" id="KW-0175">Coiled coil</keyword>
<accession>A0A4Q0I0S6</accession>
<keyword evidence="1" id="KW-0732">Signal</keyword>
<dbReference type="SUPFAM" id="SSF48452">
    <property type="entry name" value="TPR-like"/>
    <property type="match status" value="1"/>
</dbReference>
<protein>
    <submittedName>
        <fullName evidence="5">Outer membrane protein assembly factor BamD</fullName>
    </submittedName>
</protein>
<dbReference type="InterPro" id="IPR019734">
    <property type="entry name" value="TPR_rpt"/>
</dbReference>
<dbReference type="SMART" id="SM00028">
    <property type="entry name" value="TPR"/>
    <property type="match status" value="2"/>
</dbReference>
<comment type="caution">
    <text evidence="5">The sequence shown here is derived from an EMBL/GenBank/DDBJ whole genome shotgun (WGS) entry which is preliminary data.</text>
</comment>
<proteinExistence type="predicted"/>
<sequence>MYKNKESKTLWVYAIILFACAAIVLLWTGYSQIKINNDLEEYQNRLNDKENENNMFQHNLSSAIAENDRLNEEINNLKNKLTAALNENESLKKEISDLEDNRSNTINVYEEVIKADIEYIEGNIKECAIILLEIDSKSIADKNLLIKYNDLVVKTYRDASELFYLEGYNNYKNKEYREAIENLNIALKLYDKEYYADDCYYFIAYSEYNTGNYSKAKEALNTIIDNYPNSSYYKDVKDLLKIIEKE</sequence>
<keyword evidence="3" id="KW-0472">Membrane</keyword>
<reference evidence="6" key="1">
    <citation type="submission" date="2018-11" db="EMBL/GenBank/DDBJ databases">
        <title>Genome sequencing of a novel mesophilic and cellulolytic organism within the genus Hungateiclostridium.</title>
        <authorList>
            <person name="Rettenmaier R."/>
            <person name="Liebl W."/>
            <person name="Zverlov V."/>
        </authorList>
    </citation>
    <scope>NUCLEOTIDE SEQUENCE [LARGE SCALE GENOMIC DNA]</scope>
    <source>
        <strain evidence="6">N2K1</strain>
    </source>
</reference>
<evidence type="ECO:0000313" key="6">
    <source>
        <dbReference type="Proteomes" id="UP000289166"/>
    </source>
</evidence>
<name>A0A4Q0I0S6_9FIRM</name>
<dbReference type="Gene3D" id="1.25.40.10">
    <property type="entry name" value="Tetratricopeptide repeat domain"/>
    <property type="match status" value="1"/>
</dbReference>
<evidence type="ECO:0000256" key="3">
    <source>
        <dbReference type="SAM" id="Phobius"/>
    </source>
</evidence>
<feature type="transmembrane region" description="Helical" evidence="3">
    <location>
        <begin position="12"/>
        <end position="30"/>
    </location>
</feature>
<organism evidence="5 6">
    <name type="scientific">Acetivibrio mesophilus</name>
    <dbReference type="NCBI Taxonomy" id="2487273"/>
    <lineage>
        <taxon>Bacteria</taxon>
        <taxon>Bacillati</taxon>
        <taxon>Bacillota</taxon>
        <taxon>Clostridia</taxon>
        <taxon>Eubacteriales</taxon>
        <taxon>Oscillospiraceae</taxon>
        <taxon>Acetivibrio</taxon>
    </lineage>
</organism>
<dbReference type="OrthoDB" id="1738448at2"/>
<dbReference type="PROSITE" id="PS51257">
    <property type="entry name" value="PROKAR_LIPOPROTEIN"/>
    <property type="match status" value="1"/>
</dbReference>
<evidence type="ECO:0000256" key="2">
    <source>
        <dbReference type="SAM" id="Coils"/>
    </source>
</evidence>
<dbReference type="Proteomes" id="UP000289166">
    <property type="component" value="Unassembled WGS sequence"/>
</dbReference>
<dbReference type="EMBL" id="RLII01000034">
    <property type="protein sequence ID" value="RXE57820.1"/>
    <property type="molecule type" value="Genomic_DNA"/>
</dbReference>
<dbReference type="Pfam" id="PF13525">
    <property type="entry name" value="YfiO"/>
    <property type="match status" value="1"/>
</dbReference>
<dbReference type="InterPro" id="IPR011990">
    <property type="entry name" value="TPR-like_helical_dom_sf"/>
</dbReference>